<dbReference type="CDD" id="cd21173">
    <property type="entry name" value="NucC-like"/>
    <property type="match status" value="1"/>
</dbReference>
<keyword evidence="3" id="KW-1185">Reference proteome</keyword>
<name>A0A4S8FAJ5_9BURK</name>
<dbReference type="OrthoDB" id="9110804at2"/>
<dbReference type="Pfam" id="PF20247">
    <property type="entry name" value="DUF6602"/>
    <property type="match status" value="1"/>
</dbReference>
<sequence>MATKHFEYIANKIAAAKHNADSLCSNIGHRGMEGEIRELAVRECVEPFLTQSFSCGTGKVIDTYQSISDQIDLVVYHRKVAPPILISKDLGLFPVECVRYVFEIKSTLTATELKDANKKFRSIRNLKSFPKVDAKGNKTNGGLPATVLFAFGSDIDGSEVERYMKHTKDDWPPCTVLCVIGKGYWVFDTPTQKWHGVDTSNSTIENVEFSMFITGFMNTLAAEETSIRPFYPGAYVNSQEVYFKGVDAPDG</sequence>
<evidence type="ECO:0000313" key="3">
    <source>
        <dbReference type="Proteomes" id="UP000308917"/>
    </source>
</evidence>
<evidence type="ECO:0000313" key="2">
    <source>
        <dbReference type="EMBL" id="THU04608.1"/>
    </source>
</evidence>
<accession>A0A4S8FAJ5</accession>
<organism evidence="2 3">
    <name type="scientific">Lampropedia puyangensis</name>
    <dbReference type="NCBI Taxonomy" id="1330072"/>
    <lineage>
        <taxon>Bacteria</taxon>
        <taxon>Pseudomonadati</taxon>
        <taxon>Pseudomonadota</taxon>
        <taxon>Betaproteobacteria</taxon>
        <taxon>Burkholderiales</taxon>
        <taxon>Comamonadaceae</taxon>
        <taxon>Lampropedia</taxon>
    </lineage>
</organism>
<gene>
    <name evidence="2" type="ORF">E9531_04305</name>
</gene>
<dbReference type="RefSeq" id="WP_136572504.1">
    <property type="nucleotide sequence ID" value="NZ_STFG01000002.1"/>
</dbReference>
<dbReference type="InterPro" id="IPR046537">
    <property type="entry name" value="DUF6602"/>
</dbReference>
<feature type="domain" description="DUF6602" evidence="1">
    <location>
        <begin position="24"/>
        <end position="126"/>
    </location>
</feature>
<evidence type="ECO:0000259" key="1">
    <source>
        <dbReference type="Pfam" id="PF20247"/>
    </source>
</evidence>
<reference evidence="2 3" key="1">
    <citation type="journal article" date="2015" name="Antonie Van Leeuwenhoek">
        <title>Lampropedia puyangensis sp. nov., isolated from symptomatic bark of Populus ? euramericana canker and emended description of Lampropedia hyalina (Ehrenberg 1832) Lee et al. 2004.</title>
        <authorList>
            <person name="Li Y."/>
            <person name="Wang T."/>
            <person name="Piao C.G."/>
            <person name="Wang L.F."/>
            <person name="Tian G.Z."/>
            <person name="Zhu T.H."/>
            <person name="Guo M.W."/>
        </authorList>
    </citation>
    <scope>NUCLEOTIDE SEQUENCE [LARGE SCALE GENOMIC DNA]</scope>
    <source>
        <strain evidence="2 3">2-bin</strain>
    </source>
</reference>
<comment type="caution">
    <text evidence="2">The sequence shown here is derived from an EMBL/GenBank/DDBJ whole genome shotgun (WGS) entry which is preliminary data.</text>
</comment>
<dbReference type="Proteomes" id="UP000308917">
    <property type="component" value="Unassembled WGS sequence"/>
</dbReference>
<protein>
    <recommendedName>
        <fullName evidence="1">DUF6602 domain-containing protein</fullName>
    </recommendedName>
</protein>
<dbReference type="EMBL" id="STFG01000002">
    <property type="protein sequence ID" value="THU04608.1"/>
    <property type="molecule type" value="Genomic_DNA"/>
</dbReference>
<proteinExistence type="predicted"/>
<dbReference type="AlphaFoldDB" id="A0A4S8FAJ5"/>